<gene>
    <name evidence="7 8" type="primary">lgt</name>
    <name evidence="8" type="ORF">ENF32_05825</name>
</gene>
<dbReference type="GO" id="GO:0005886">
    <property type="term" value="C:plasma membrane"/>
    <property type="evidence" value="ECO:0007669"/>
    <property type="project" value="UniProtKB-SubCell"/>
</dbReference>
<dbReference type="UniPathway" id="UPA00664"/>
<evidence type="ECO:0000313" key="8">
    <source>
        <dbReference type="EMBL" id="HDD53565.1"/>
    </source>
</evidence>
<evidence type="ECO:0000256" key="5">
    <source>
        <dbReference type="ARBA" id="ARBA00022989"/>
    </source>
</evidence>
<organism evidence="8">
    <name type="scientific">Thermosulfidibacter takaii</name>
    <dbReference type="NCBI Taxonomy" id="412593"/>
    <lineage>
        <taxon>Bacteria</taxon>
        <taxon>Pseudomonadati</taxon>
        <taxon>Thermosulfidibacterota</taxon>
        <taxon>Thermosulfidibacteria</taxon>
        <taxon>Thermosulfidibacterales</taxon>
        <taxon>Thermosulfidibacteraceae</taxon>
    </lineage>
</organism>
<evidence type="ECO:0000256" key="1">
    <source>
        <dbReference type="ARBA" id="ARBA00007150"/>
    </source>
</evidence>
<keyword evidence="4 7" id="KW-0812">Transmembrane</keyword>
<dbReference type="InterPro" id="IPR001640">
    <property type="entry name" value="Lgt"/>
</dbReference>
<feature type="transmembrane region" description="Helical" evidence="7">
    <location>
        <begin position="12"/>
        <end position="32"/>
    </location>
</feature>
<feature type="binding site" evidence="7">
    <location>
        <position position="130"/>
    </location>
    <ligand>
        <name>a 1,2-diacyl-sn-glycero-3-phospho-(1'-sn-glycerol)</name>
        <dbReference type="ChEBI" id="CHEBI:64716"/>
    </ligand>
</feature>
<accession>A0A7C0Y8P2</accession>
<evidence type="ECO:0000256" key="6">
    <source>
        <dbReference type="ARBA" id="ARBA00023136"/>
    </source>
</evidence>
<dbReference type="GO" id="GO:0042158">
    <property type="term" value="P:lipoprotein biosynthetic process"/>
    <property type="evidence" value="ECO:0007669"/>
    <property type="project" value="UniProtKB-UniRule"/>
</dbReference>
<comment type="similarity">
    <text evidence="1 7">Belongs to the Lgt family.</text>
</comment>
<dbReference type="Pfam" id="PF01790">
    <property type="entry name" value="LGT"/>
    <property type="match status" value="1"/>
</dbReference>
<comment type="caution">
    <text evidence="8">The sequence shown here is derived from an EMBL/GenBank/DDBJ whole genome shotgun (WGS) entry which is preliminary data.</text>
</comment>
<dbReference type="EC" id="2.5.1.145" evidence="7"/>
<evidence type="ECO:0000256" key="7">
    <source>
        <dbReference type="HAMAP-Rule" id="MF_01147"/>
    </source>
</evidence>
<proteinExistence type="inferred from homology"/>
<keyword evidence="6 7" id="KW-0472">Membrane</keyword>
<sequence length="253" mass="28286">MHPILIKIGPLSIPTYGFFVAAGFLLGAALALRRARQEGINPDVITDLAFYILLGTLIGARIYYVGEHISYFKSRPWEALYLWKGGLAFYGGFLGAFLMALWYVKKHKLPLWPLADLLAPSVAAGETVGRLGCFSAGCCYGKPCHLPWAITFTNPHSLAPLGIPLHPTQLYHALANLLIFLILIWLYPKRKFPGQVFLAYLFLYGLARFSIEFLRGDPRVYIGPLSLPQWFSILAMAGAVSMLIFLHKKEEKK</sequence>
<dbReference type="AlphaFoldDB" id="A0A7C0Y8P2"/>
<keyword evidence="2 7" id="KW-1003">Cell membrane</keyword>
<comment type="pathway">
    <text evidence="7">Protein modification; lipoprotein biosynthesis (diacylglyceryl transfer).</text>
</comment>
<feature type="transmembrane region" description="Helical" evidence="7">
    <location>
        <begin position="85"/>
        <end position="104"/>
    </location>
</feature>
<feature type="transmembrane region" description="Helical" evidence="7">
    <location>
        <begin position="227"/>
        <end position="246"/>
    </location>
</feature>
<keyword evidence="5 7" id="KW-1133">Transmembrane helix</keyword>
<dbReference type="GO" id="GO:0008961">
    <property type="term" value="F:phosphatidylglycerol-prolipoprotein diacylglyceryl transferase activity"/>
    <property type="evidence" value="ECO:0007669"/>
    <property type="project" value="UniProtKB-UniRule"/>
</dbReference>
<protein>
    <recommendedName>
        <fullName evidence="7">Phosphatidylglycerol--prolipoprotein diacylglyceryl transferase</fullName>
        <ecNumber evidence="7">2.5.1.145</ecNumber>
    </recommendedName>
</protein>
<evidence type="ECO:0000256" key="3">
    <source>
        <dbReference type="ARBA" id="ARBA00022679"/>
    </source>
</evidence>
<evidence type="ECO:0000256" key="2">
    <source>
        <dbReference type="ARBA" id="ARBA00022475"/>
    </source>
</evidence>
<evidence type="ECO:0000256" key="4">
    <source>
        <dbReference type="ARBA" id="ARBA00022692"/>
    </source>
</evidence>
<comment type="function">
    <text evidence="7">Catalyzes the transfer of the diacylglyceryl group from phosphatidylglycerol to the sulfhydryl group of the N-terminal cysteine of a prolipoprotein, the first step in the formation of mature lipoproteins.</text>
</comment>
<feature type="transmembrane region" description="Helical" evidence="7">
    <location>
        <begin position="170"/>
        <end position="187"/>
    </location>
</feature>
<name>A0A7C0Y8P2_9BACT</name>
<feature type="transmembrane region" description="Helical" evidence="7">
    <location>
        <begin position="44"/>
        <end position="64"/>
    </location>
</feature>
<comment type="subcellular location">
    <subcellularLocation>
        <location evidence="7">Cell membrane</location>
        <topology evidence="7">Multi-pass membrane protein</topology>
    </subcellularLocation>
</comment>
<dbReference type="PANTHER" id="PTHR30589">
    <property type="entry name" value="PROLIPOPROTEIN DIACYLGLYCERYL TRANSFERASE"/>
    <property type="match status" value="1"/>
</dbReference>
<dbReference type="PANTHER" id="PTHR30589:SF0">
    <property type="entry name" value="PHOSPHATIDYLGLYCEROL--PROLIPOPROTEIN DIACYLGLYCERYL TRANSFERASE"/>
    <property type="match status" value="1"/>
</dbReference>
<keyword evidence="3 7" id="KW-0808">Transferase</keyword>
<dbReference type="NCBIfam" id="TIGR00544">
    <property type="entry name" value="lgt"/>
    <property type="match status" value="1"/>
</dbReference>
<dbReference type="Proteomes" id="UP000885690">
    <property type="component" value="Unassembled WGS sequence"/>
</dbReference>
<feature type="transmembrane region" description="Helical" evidence="7">
    <location>
        <begin position="196"/>
        <end position="215"/>
    </location>
</feature>
<dbReference type="EMBL" id="DQWS01000219">
    <property type="protein sequence ID" value="HDD53565.1"/>
    <property type="molecule type" value="Genomic_DNA"/>
</dbReference>
<reference evidence="8" key="1">
    <citation type="journal article" date="2020" name="mSystems">
        <title>Genome- and Community-Level Interaction Insights into Carbon Utilization and Element Cycling Functions of Hydrothermarchaeota in Hydrothermal Sediment.</title>
        <authorList>
            <person name="Zhou Z."/>
            <person name="Liu Y."/>
            <person name="Xu W."/>
            <person name="Pan J."/>
            <person name="Luo Z.H."/>
            <person name="Li M."/>
        </authorList>
    </citation>
    <scope>NUCLEOTIDE SEQUENCE [LARGE SCALE GENOMIC DNA]</scope>
    <source>
        <strain evidence="8">HyVt-115</strain>
    </source>
</reference>
<dbReference type="HAMAP" id="MF_01147">
    <property type="entry name" value="Lgt"/>
    <property type="match status" value="1"/>
</dbReference>
<comment type="catalytic activity">
    <reaction evidence="7">
        <text>L-cysteinyl-[prolipoprotein] + a 1,2-diacyl-sn-glycero-3-phospho-(1'-sn-glycerol) = an S-1,2-diacyl-sn-glyceryl-L-cysteinyl-[prolipoprotein] + sn-glycerol 1-phosphate + H(+)</text>
        <dbReference type="Rhea" id="RHEA:56712"/>
        <dbReference type="Rhea" id="RHEA-COMP:14679"/>
        <dbReference type="Rhea" id="RHEA-COMP:14680"/>
        <dbReference type="ChEBI" id="CHEBI:15378"/>
        <dbReference type="ChEBI" id="CHEBI:29950"/>
        <dbReference type="ChEBI" id="CHEBI:57685"/>
        <dbReference type="ChEBI" id="CHEBI:64716"/>
        <dbReference type="ChEBI" id="CHEBI:140658"/>
        <dbReference type="EC" id="2.5.1.145"/>
    </reaction>
</comment>